<dbReference type="InterPro" id="IPR023091">
    <property type="entry name" value="MetalPrtase_cat_dom_sf_prd"/>
</dbReference>
<keyword evidence="6 7" id="KW-0862">Zinc</keyword>
<keyword evidence="5 7" id="KW-0378">Hydrolase</keyword>
<evidence type="ECO:0000256" key="4">
    <source>
        <dbReference type="ARBA" id="ARBA00022759"/>
    </source>
</evidence>
<evidence type="ECO:0000256" key="7">
    <source>
        <dbReference type="HAMAP-Rule" id="MF_00009"/>
    </source>
</evidence>
<comment type="cofactor">
    <cofactor evidence="7">
        <name>Zn(2+)</name>
        <dbReference type="ChEBI" id="CHEBI:29105"/>
    </cofactor>
    <text evidence="7">Binds 1 zinc ion.</text>
</comment>
<keyword evidence="9" id="KW-1185">Reference proteome</keyword>
<keyword evidence="7" id="KW-0963">Cytoplasm</keyword>
<evidence type="ECO:0000256" key="5">
    <source>
        <dbReference type="ARBA" id="ARBA00022801"/>
    </source>
</evidence>
<name>A0ABW0M4X9_9BURK</name>
<evidence type="ECO:0000313" key="8">
    <source>
        <dbReference type="EMBL" id="MFC5472615.1"/>
    </source>
</evidence>
<keyword evidence="2 7" id="KW-0540">Nuclease</keyword>
<dbReference type="RefSeq" id="WP_378994220.1">
    <property type="nucleotide sequence ID" value="NZ_JBHSMT010000005.1"/>
</dbReference>
<dbReference type="PANTHER" id="PTHR46986:SF1">
    <property type="entry name" value="ENDORIBONUCLEASE YBEY, CHLOROPLASTIC"/>
    <property type="match status" value="1"/>
</dbReference>
<dbReference type="HAMAP" id="MF_00009">
    <property type="entry name" value="Endoribonucl_YbeY"/>
    <property type="match status" value="1"/>
</dbReference>
<accession>A0ABW0M4X9</accession>
<keyword evidence="4 7" id="KW-0255">Endonuclease</keyword>
<keyword evidence="7" id="KW-0690">Ribosome biogenesis</keyword>
<evidence type="ECO:0000256" key="1">
    <source>
        <dbReference type="ARBA" id="ARBA00010875"/>
    </source>
</evidence>
<dbReference type="InterPro" id="IPR020549">
    <property type="entry name" value="YbeY_CS"/>
</dbReference>
<dbReference type="PROSITE" id="PS01306">
    <property type="entry name" value="UPF0054"/>
    <property type="match status" value="1"/>
</dbReference>
<sequence>MPQKNKLSLSVQYPDPRLKEIVTRPQVRRWVQAALLAPAELTIRFVDAEEGRILNRDYRGKDYATNVLTFAYTEDEDSETTQADIILCTDVLQREANEQAKTVAEHAAHLVVHGVLHAQGYDHEDDDEAAEMEGLEIEILTALGWPNPYAPH</sequence>
<evidence type="ECO:0000256" key="2">
    <source>
        <dbReference type="ARBA" id="ARBA00022722"/>
    </source>
</evidence>
<evidence type="ECO:0000256" key="3">
    <source>
        <dbReference type="ARBA" id="ARBA00022723"/>
    </source>
</evidence>
<keyword evidence="7" id="KW-0698">rRNA processing</keyword>
<dbReference type="Gene3D" id="3.40.390.30">
    <property type="entry name" value="Metalloproteases ('zincins'), catalytic domain"/>
    <property type="match status" value="1"/>
</dbReference>
<evidence type="ECO:0000256" key="6">
    <source>
        <dbReference type="ARBA" id="ARBA00022833"/>
    </source>
</evidence>
<feature type="binding site" evidence="7">
    <location>
        <position position="117"/>
    </location>
    <ligand>
        <name>Zn(2+)</name>
        <dbReference type="ChEBI" id="CHEBI:29105"/>
        <note>catalytic</note>
    </ligand>
</feature>
<evidence type="ECO:0000313" key="9">
    <source>
        <dbReference type="Proteomes" id="UP001596045"/>
    </source>
</evidence>
<reference evidence="9" key="1">
    <citation type="journal article" date="2019" name="Int. J. Syst. Evol. Microbiol.">
        <title>The Global Catalogue of Microorganisms (GCM) 10K type strain sequencing project: providing services to taxonomists for standard genome sequencing and annotation.</title>
        <authorList>
            <consortium name="The Broad Institute Genomics Platform"/>
            <consortium name="The Broad Institute Genome Sequencing Center for Infectious Disease"/>
            <person name="Wu L."/>
            <person name="Ma J."/>
        </authorList>
    </citation>
    <scope>NUCLEOTIDE SEQUENCE [LARGE SCALE GENOMIC DNA]</scope>
    <source>
        <strain evidence="9">JCM 17066</strain>
    </source>
</reference>
<organism evidence="8 9">
    <name type="scientific">Paraherbaspirillum soli</name>
    <dbReference type="NCBI Taxonomy" id="631222"/>
    <lineage>
        <taxon>Bacteria</taxon>
        <taxon>Pseudomonadati</taxon>
        <taxon>Pseudomonadota</taxon>
        <taxon>Betaproteobacteria</taxon>
        <taxon>Burkholderiales</taxon>
        <taxon>Oxalobacteraceae</taxon>
        <taxon>Paraherbaspirillum</taxon>
    </lineage>
</organism>
<comment type="similarity">
    <text evidence="1 7">Belongs to the endoribonuclease YbeY family.</text>
</comment>
<comment type="function">
    <text evidence="7">Single strand-specific metallo-endoribonuclease involved in late-stage 70S ribosome quality control and in maturation of the 3' terminus of the 16S rRNA.</text>
</comment>
<dbReference type="SUPFAM" id="SSF55486">
    <property type="entry name" value="Metalloproteases ('zincins'), catalytic domain"/>
    <property type="match status" value="1"/>
</dbReference>
<proteinExistence type="inferred from homology"/>
<protein>
    <recommendedName>
        <fullName evidence="7">Endoribonuclease YbeY</fullName>
        <ecNumber evidence="7">3.1.-.-</ecNumber>
    </recommendedName>
</protein>
<comment type="subcellular location">
    <subcellularLocation>
        <location evidence="7">Cytoplasm</location>
    </subcellularLocation>
</comment>
<dbReference type="NCBIfam" id="TIGR00043">
    <property type="entry name" value="rRNA maturation RNase YbeY"/>
    <property type="match status" value="1"/>
</dbReference>
<comment type="caution">
    <text evidence="8">The sequence shown here is derived from an EMBL/GenBank/DDBJ whole genome shotgun (WGS) entry which is preliminary data.</text>
</comment>
<gene>
    <name evidence="7 8" type="primary">ybeY</name>
    <name evidence="8" type="ORF">ACFPM8_01460</name>
</gene>
<dbReference type="Pfam" id="PF02130">
    <property type="entry name" value="YbeY"/>
    <property type="match status" value="1"/>
</dbReference>
<dbReference type="EC" id="3.1.-.-" evidence="7"/>
<dbReference type="EMBL" id="JBHSMT010000005">
    <property type="protein sequence ID" value="MFC5472615.1"/>
    <property type="molecule type" value="Genomic_DNA"/>
</dbReference>
<dbReference type="PANTHER" id="PTHR46986">
    <property type="entry name" value="ENDORIBONUCLEASE YBEY, CHLOROPLASTIC"/>
    <property type="match status" value="1"/>
</dbReference>
<feature type="binding site" evidence="7">
    <location>
        <position position="123"/>
    </location>
    <ligand>
        <name>Zn(2+)</name>
        <dbReference type="ChEBI" id="CHEBI:29105"/>
        <note>catalytic</note>
    </ligand>
</feature>
<feature type="binding site" evidence="7">
    <location>
        <position position="113"/>
    </location>
    <ligand>
        <name>Zn(2+)</name>
        <dbReference type="ChEBI" id="CHEBI:29105"/>
        <note>catalytic</note>
    </ligand>
</feature>
<keyword evidence="3 7" id="KW-0479">Metal-binding</keyword>
<dbReference type="Proteomes" id="UP001596045">
    <property type="component" value="Unassembled WGS sequence"/>
</dbReference>
<dbReference type="InterPro" id="IPR002036">
    <property type="entry name" value="YbeY"/>
</dbReference>